<reference evidence="9 10" key="1">
    <citation type="submission" date="2016-10" db="EMBL/GenBank/DDBJ databases">
        <authorList>
            <person name="de Groot N.N."/>
        </authorList>
    </citation>
    <scope>NUCLEOTIDE SEQUENCE [LARGE SCALE GENOMIC DNA]</scope>
    <source>
        <strain evidence="9 10">B25</strain>
    </source>
</reference>
<evidence type="ECO:0000259" key="7">
    <source>
        <dbReference type="PROSITE" id="PS50045"/>
    </source>
</evidence>
<dbReference type="Gene3D" id="3.40.50.300">
    <property type="entry name" value="P-loop containing nucleotide triphosphate hydrolases"/>
    <property type="match status" value="1"/>
</dbReference>
<dbReference type="Pfam" id="PF00158">
    <property type="entry name" value="Sigma54_activat"/>
    <property type="match status" value="1"/>
</dbReference>
<dbReference type="Proteomes" id="UP000182360">
    <property type="component" value="Unassembled WGS sequence"/>
</dbReference>
<evidence type="ECO:0000256" key="4">
    <source>
        <dbReference type="ARBA" id="ARBA00023125"/>
    </source>
</evidence>
<gene>
    <name evidence="9" type="ORF">SAMN04487977_101364</name>
</gene>
<dbReference type="GO" id="GO:0043565">
    <property type="term" value="F:sequence-specific DNA binding"/>
    <property type="evidence" value="ECO:0007669"/>
    <property type="project" value="InterPro"/>
</dbReference>
<proteinExistence type="predicted"/>
<dbReference type="eggNOG" id="COG2204">
    <property type="taxonomic scope" value="Bacteria"/>
</dbReference>
<evidence type="ECO:0000256" key="1">
    <source>
        <dbReference type="ARBA" id="ARBA00022741"/>
    </source>
</evidence>
<evidence type="ECO:0000259" key="8">
    <source>
        <dbReference type="PROSITE" id="PS50110"/>
    </source>
</evidence>
<dbReference type="Gene3D" id="3.40.50.2300">
    <property type="match status" value="1"/>
</dbReference>
<evidence type="ECO:0000313" key="9">
    <source>
        <dbReference type="EMBL" id="SEP76901.1"/>
    </source>
</evidence>
<dbReference type="PROSITE" id="PS00676">
    <property type="entry name" value="SIGMA54_INTERACT_2"/>
    <property type="match status" value="1"/>
</dbReference>
<keyword evidence="4 9" id="KW-0238">DNA-binding</keyword>
<sequence length="446" mass="49283">MTILTIDDEENIRNGLADNFELEGYEVKQAANGAEGLELIAQGGIDLVITDLRMDGISGSEVVQKVTTDYPGIPIIVLTGHGSIDDATAALKAGAFDFLTKPLDLDHLNKIVKNALQGKILAEQNRELKEKLLKSESPDEMIGKSDSLNRVRQMISKAAPARASVLITGESGVGKELVAKAVHEQSDRADKPFIVVHCAALSETLIESELFGYEKGAFTGAESIHKGRFELADGGTLFLDEIGEVNLATQVKLLRVLQEHKFERVGGEKSIEVDVRVVAATNRNLEDEVKAGRFREDLFYRLNVIRIEMPSLRERMDDIPLLMHAFLREFNIENKKNIKGFDKTSKSAMIKYSWPGNIRELKNAVESAVVMCTGDEIKMEDLPRALRAQGEEKVISIPIGITMDEAEKIIIQENLAANKGNKSKTADILGIGRKTLHRKLEELNIE</sequence>
<dbReference type="InterPro" id="IPR025944">
    <property type="entry name" value="Sigma_54_int_dom_CS"/>
</dbReference>
<dbReference type="SUPFAM" id="SSF52172">
    <property type="entry name" value="CheY-like"/>
    <property type="match status" value="1"/>
</dbReference>
<dbReference type="PRINTS" id="PR01590">
    <property type="entry name" value="HTHFIS"/>
</dbReference>
<keyword evidence="1" id="KW-0547">Nucleotide-binding</keyword>
<evidence type="ECO:0000313" key="10">
    <source>
        <dbReference type="Proteomes" id="UP000182360"/>
    </source>
</evidence>
<dbReference type="CDD" id="cd00009">
    <property type="entry name" value="AAA"/>
    <property type="match status" value="1"/>
</dbReference>
<dbReference type="PROSITE" id="PS00675">
    <property type="entry name" value="SIGMA54_INTERACT_1"/>
    <property type="match status" value="1"/>
</dbReference>
<dbReference type="SUPFAM" id="SSF52540">
    <property type="entry name" value="P-loop containing nucleoside triphosphate hydrolases"/>
    <property type="match status" value="1"/>
</dbReference>
<dbReference type="AlphaFoldDB" id="A0A1H9AK97"/>
<evidence type="ECO:0000256" key="2">
    <source>
        <dbReference type="ARBA" id="ARBA00022840"/>
    </source>
</evidence>
<feature type="domain" description="Sigma-54 factor interaction" evidence="7">
    <location>
        <begin position="141"/>
        <end position="370"/>
    </location>
</feature>
<name>A0A1H9AK97_9SPIR</name>
<dbReference type="InterPro" id="IPR025943">
    <property type="entry name" value="Sigma_54_int_dom_ATP-bd_2"/>
</dbReference>
<feature type="modified residue" description="4-aspartylphosphate" evidence="6">
    <location>
        <position position="51"/>
    </location>
</feature>
<dbReference type="PROSITE" id="PS00688">
    <property type="entry name" value="SIGMA54_INTERACT_3"/>
    <property type="match status" value="1"/>
</dbReference>
<keyword evidence="3" id="KW-0805">Transcription regulation</keyword>
<dbReference type="PROSITE" id="PS50045">
    <property type="entry name" value="SIGMA54_INTERACT_4"/>
    <property type="match status" value="1"/>
</dbReference>
<dbReference type="PROSITE" id="PS50110">
    <property type="entry name" value="RESPONSE_REGULATORY"/>
    <property type="match status" value="1"/>
</dbReference>
<dbReference type="GO" id="GO:0000160">
    <property type="term" value="P:phosphorelay signal transduction system"/>
    <property type="evidence" value="ECO:0007669"/>
    <property type="project" value="InterPro"/>
</dbReference>
<dbReference type="InterPro" id="IPR009057">
    <property type="entry name" value="Homeodomain-like_sf"/>
</dbReference>
<evidence type="ECO:0000256" key="3">
    <source>
        <dbReference type="ARBA" id="ARBA00023015"/>
    </source>
</evidence>
<keyword evidence="2" id="KW-0067">ATP-binding</keyword>
<dbReference type="PANTHER" id="PTHR32071">
    <property type="entry name" value="TRANSCRIPTIONAL REGULATORY PROTEIN"/>
    <property type="match status" value="1"/>
</dbReference>
<keyword evidence="10" id="KW-1185">Reference proteome</keyword>
<dbReference type="EMBL" id="FOFU01000001">
    <property type="protein sequence ID" value="SEP76901.1"/>
    <property type="molecule type" value="Genomic_DNA"/>
</dbReference>
<dbReference type="Pfam" id="PF02954">
    <property type="entry name" value="HTH_8"/>
    <property type="match status" value="1"/>
</dbReference>
<evidence type="ECO:0000256" key="6">
    <source>
        <dbReference type="PROSITE-ProRule" id="PRU00169"/>
    </source>
</evidence>
<dbReference type="SUPFAM" id="SSF46689">
    <property type="entry name" value="Homeodomain-like"/>
    <property type="match status" value="1"/>
</dbReference>
<dbReference type="FunFam" id="3.40.50.300:FF:000006">
    <property type="entry name" value="DNA-binding transcriptional regulator NtrC"/>
    <property type="match status" value="1"/>
</dbReference>
<dbReference type="GO" id="GO:0006355">
    <property type="term" value="P:regulation of DNA-templated transcription"/>
    <property type="evidence" value="ECO:0007669"/>
    <property type="project" value="InterPro"/>
</dbReference>
<dbReference type="SMART" id="SM00448">
    <property type="entry name" value="REC"/>
    <property type="match status" value="1"/>
</dbReference>
<dbReference type="InterPro" id="IPR025662">
    <property type="entry name" value="Sigma_54_int_dom_ATP-bd_1"/>
</dbReference>
<dbReference type="InterPro" id="IPR027417">
    <property type="entry name" value="P-loop_NTPase"/>
</dbReference>
<dbReference type="Pfam" id="PF25601">
    <property type="entry name" value="AAA_lid_14"/>
    <property type="match status" value="1"/>
</dbReference>
<evidence type="ECO:0000256" key="5">
    <source>
        <dbReference type="ARBA" id="ARBA00023163"/>
    </source>
</evidence>
<dbReference type="Gene3D" id="1.10.8.60">
    <property type="match status" value="1"/>
</dbReference>
<dbReference type="InterPro" id="IPR058031">
    <property type="entry name" value="AAA_lid_NorR"/>
</dbReference>
<dbReference type="InterPro" id="IPR001789">
    <property type="entry name" value="Sig_transdc_resp-reg_receiver"/>
</dbReference>
<feature type="domain" description="Response regulatory" evidence="8">
    <location>
        <begin position="2"/>
        <end position="116"/>
    </location>
</feature>
<dbReference type="InterPro" id="IPR002197">
    <property type="entry name" value="HTH_Fis"/>
</dbReference>
<accession>A0A1H9AK97</accession>
<dbReference type="InterPro" id="IPR002078">
    <property type="entry name" value="Sigma_54_int"/>
</dbReference>
<dbReference type="InterPro" id="IPR011006">
    <property type="entry name" value="CheY-like_superfamily"/>
</dbReference>
<organism evidence="9 10">
    <name type="scientific">Treponema bryantii</name>
    <dbReference type="NCBI Taxonomy" id="163"/>
    <lineage>
        <taxon>Bacteria</taxon>
        <taxon>Pseudomonadati</taxon>
        <taxon>Spirochaetota</taxon>
        <taxon>Spirochaetia</taxon>
        <taxon>Spirochaetales</taxon>
        <taxon>Treponemataceae</taxon>
        <taxon>Treponema</taxon>
    </lineage>
</organism>
<keyword evidence="6" id="KW-0597">Phosphoprotein</keyword>
<dbReference type="SMART" id="SM00382">
    <property type="entry name" value="AAA"/>
    <property type="match status" value="1"/>
</dbReference>
<dbReference type="GO" id="GO:0005524">
    <property type="term" value="F:ATP binding"/>
    <property type="evidence" value="ECO:0007669"/>
    <property type="project" value="UniProtKB-KW"/>
</dbReference>
<protein>
    <submittedName>
        <fullName evidence="9">DNA-binding transcriptional response regulator, NtrC family, contains REC, AAA-type ATPase, and a Fis-type DNA-binding domains</fullName>
    </submittedName>
</protein>
<dbReference type="Gene3D" id="1.10.10.60">
    <property type="entry name" value="Homeodomain-like"/>
    <property type="match status" value="1"/>
</dbReference>
<dbReference type="Pfam" id="PF00072">
    <property type="entry name" value="Response_reg"/>
    <property type="match status" value="1"/>
</dbReference>
<dbReference type="InterPro" id="IPR003593">
    <property type="entry name" value="AAA+_ATPase"/>
</dbReference>
<keyword evidence="5" id="KW-0804">Transcription</keyword>
<dbReference type="STRING" id="163.SAMN04487775_104176"/>